<name>A0ABR2B4M5_9ROSI</name>
<sequence length="116" mass="12538">MKEVAAMPDVIVSVSEAGEASELRLTVQVDASNVHVDMPKGVQSVEQVSEQPPANRILDLDVGLDAGPSHERSSEIDVPLDAEFPSLQDSAQHKQGRGRPSKQKKDDGKALLMRKI</sequence>
<reference evidence="2 3" key="1">
    <citation type="journal article" date="2024" name="G3 (Bethesda)">
        <title>Genome assembly of Hibiscus sabdariffa L. provides insights into metabolisms of medicinal natural products.</title>
        <authorList>
            <person name="Kim T."/>
        </authorList>
    </citation>
    <scope>NUCLEOTIDE SEQUENCE [LARGE SCALE GENOMIC DNA]</scope>
    <source>
        <strain evidence="2">TK-2024</strain>
        <tissue evidence="2">Old leaves</tissue>
    </source>
</reference>
<keyword evidence="3" id="KW-1185">Reference proteome</keyword>
<feature type="region of interest" description="Disordered" evidence="1">
    <location>
        <begin position="60"/>
        <end position="116"/>
    </location>
</feature>
<organism evidence="2 3">
    <name type="scientific">Hibiscus sabdariffa</name>
    <name type="common">roselle</name>
    <dbReference type="NCBI Taxonomy" id="183260"/>
    <lineage>
        <taxon>Eukaryota</taxon>
        <taxon>Viridiplantae</taxon>
        <taxon>Streptophyta</taxon>
        <taxon>Embryophyta</taxon>
        <taxon>Tracheophyta</taxon>
        <taxon>Spermatophyta</taxon>
        <taxon>Magnoliopsida</taxon>
        <taxon>eudicotyledons</taxon>
        <taxon>Gunneridae</taxon>
        <taxon>Pentapetalae</taxon>
        <taxon>rosids</taxon>
        <taxon>malvids</taxon>
        <taxon>Malvales</taxon>
        <taxon>Malvaceae</taxon>
        <taxon>Malvoideae</taxon>
        <taxon>Hibiscus</taxon>
    </lineage>
</organism>
<protein>
    <submittedName>
        <fullName evidence="2">Uncharacterized protein</fullName>
    </submittedName>
</protein>
<gene>
    <name evidence="2" type="ORF">V6N12_000181</name>
</gene>
<evidence type="ECO:0000256" key="1">
    <source>
        <dbReference type="SAM" id="MobiDB-lite"/>
    </source>
</evidence>
<dbReference type="Proteomes" id="UP001472677">
    <property type="component" value="Unassembled WGS sequence"/>
</dbReference>
<evidence type="ECO:0000313" key="2">
    <source>
        <dbReference type="EMBL" id="KAK8501075.1"/>
    </source>
</evidence>
<dbReference type="EMBL" id="JBBPBM010000198">
    <property type="protein sequence ID" value="KAK8501075.1"/>
    <property type="molecule type" value="Genomic_DNA"/>
</dbReference>
<proteinExistence type="predicted"/>
<comment type="caution">
    <text evidence="2">The sequence shown here is derived from an EMBL/GenBank/DDBJ whole genome shotgun (WGS) entry which is preliminary data.</text>
</comment>
<evidence type="ECO:0000313" key="3">
    <source>
        <dbReference type="Proteomes" id="UP001472677"/>
    </source>
</evidence>
<accession>A0ABR2B4M5</accession>